<evidence type="ECO:0000256" key="1">
    <source>
        <dbReference type="SAM" id="SignalP"/>
    </source>
</evidence>
<feature type="chain" id="PRO_5032508121" evidence="1">
    <location>
        <begin position="26"/>
        <end position="102"/>
    </location>
</feature>
<reference evidence="2 3" key="1">
    <citation type="submission" date="2020-08" db="EMBL/GenBank/DDBJ databases">
        <title>Draft genome sequence of Parasphingopyxis sp. GrpM-11.</title>
        <authorList>
            <person name="Oh J."/>
            <person name="Roh D.-H."/>
        </authorList>
    </citation>
    <scope>NUCLEOTIDE SEQUENCE [LARGE SCALE GENOMIC DNA]</scope>
    <source>
        <strain evidence="2 3">GrpM-11</strain>
    </source>
</reference>
<dbReference type="InterPro" id="IPR030972">
    <property type="entry name" value="UrcA_uranyl"/>
</dbReference>
<organism evidence="2 3">
    <name type="scientific">Parasphingopyxis marina</name>
    <dbReference type="NCBI Taxonomy" id="2761622"/>
    <lineage>
        <taxon>Bacteria</taxon>
        <taxon>Pseudomonadati</taxon>
        <taxon>Pseudomonadota</taxon>
        <taxon>Alphaproteobacteria</taxon>
        <taxon>Sphingomonadales</taxon>
        <taxon>Sphingomonadaceae</taxon>
        <taxon>Parasphingopyxis</taxon>
    </lineage>
</organism>
<name>A0A842HVM6_9SPHN</name>
<evidence type="ECO:0000313" key="2">
    <source>
        <dbReference type="EMBL" id="MBC2776309.1"/>
    </source>
</evidence>
<gene>
    <name evidence="2" type="ORF">H6P80_01620</name>
</gene>
<protein>
    <submittedName>
        <fullName evidence="2">UrcA family protein</fullName>
    </submittedName>
</protein>
<comment type="caution">
    <text evidence="2">The sequence shown here is derived from an EMBL/GenBank/DDBJ whole genome shotgun (WGS) entry which is preliminary data.</text>
</comment>
<dbReference type="AlphaFoldDB" id="A0A842HVM6"/>
<keyword evidence="1" id="KW-0732">Signal</keyword>
<accession>A0A842HVM6</accession>
<sequence length="102" mass="10560">MKALITILIPGAMLLGALSPSPALAEPVSADPASAAVSFDDLNLNDPADRSILQRRVRAAAQEVCGTGYSFDLRGRNQARECVALTVQSVALPQPSALASAE</sequence>
<proteinExistence type="predicted"/>
<dbReference type="Proteomes" id="UP000564378">
    <property type="component" value="Unassembled WGS sequence"/>
</dbReference>
<dbReference type="RefSeq" id="WP_185799602.1">
    <property type="nucleotide sequence ID" value="NZ_JACJVJ010000001.1"/>
</dbReference>
<dbReference type="EMBL" id="JACJVJ010000001">
    <property type="protein sequence ID" value="MBC2776309.1"/>
    <property type="molecule type" value="Genomic_DNA"/>
</dbReference>
<keyword evidence="3" id="KW-1185">Reference proteome</keyword>
<dbReference type="NCBIfam" id="TIGR04433">
    <property type="entry name" value="UrcA_uranyl"/>
    <property type="match status" value="1"/>
</dbReference>
<evidence type="ECO:0000313" key="3">
    <source>
        <dbReference type="Proteomes" id="UP000564378"/>
    </source>
</evidence>
<feature type="signal peptide" evidence="1">
    <location>
        <begin position="1"/>
        <end position="25"/>
    </location>
</feature>